<reference evidence="10 11" key="1">
    <citation type="journal article" date="2023" name="Life. Sci Alliance">
        <title>Evolutionary insights into 3D genome organization and epigenetic landscape of Vigna mungo.</title>
        <authorList>
            <person name="Junaid A."/>
            <person name="Singh B."/>
            <person name="Bhatia S."/>
        </authorList>
    </citation>
    <scope>NUCLEOTIDE SEQUENCE [LARGE SCALE GENOMIC DNA]</scope>
    <source>
        <strain evidence="10">Urdbean</strain>
    </source>
</reference>
<protein>
    <submittedName>
        <fullName evidence="10">Uncharacterized protein</fullName>
    </submittedName>
</protein>
<feature type="region of interest" description="Disordered" evidence="7">
    <location>
        <begin position="578"/>
        <end position="633"/>
    </location>
</feature>
<keyword evidence="6" id="KW-0539">Nucleus</keyword>
<keyword evidence="4" id="KW-0238">DNA-binding</keyword>
<evidence type="ECO:0000313" key="11">
    <source>
        <dbReference type="Proteomes" id="UP001374535"/>
    </source>
</evidence>
<dbReference type="InterPro" id="IPR050560">
    <property type="entry name" value="MYB_TF"/>
</dbReference>
<evidence type="ECO:0000259" key="9">
    <source>
        <dbReference type="PROSITE" id="PS51294"/>
    </source>
</evidence>
<feature type="domain" description="HTH myb-type" evidence="9">
    <location>
        <begin position="227"/>
        <end position="282"/>
    </location>
</feature>
<dbReference type="PANTHER" id="PTHR45614">
    <property type="entry name" value="MYB PROTEIN-RELATED"/>
    <property type="match status" value="1"/>
</dbReference>
<evidence type="ECO:0000256" key="4">
    <source>
        <dbReference type="ARBA" id="ARBA00023125"/>
    </source>
</evidence>
<dbReference type="Proteomes" id="UP001374535">
    <property type="component" value="Chromosome 6"/>
</dbReference>
<dbReference type="PANTHER" id="PTHR45614:SF194">
    <property type="entry name" value="TRANSCRIPTION FACTOR MYB3R-3-RELATED"/>
    <property type="match status" value="1"/>
</dbReference>
<dbReference type="PROSITE" id="PS50090">
    <property type="entry name" value="MYB_LIKE"/>
    <property type="match status" value="3"/>
</dbReference>
<feature type="domain" description="Myb-like" evidence="8">
    <location>
        <begin position="279"/>
        <end position="329"/>
    </location>
</feature>
<feature type="domain" description="HTH myb-type" evidence="9">
    <location>
        <begin position="180"/>
        <end position="226"/>
    </location>
</feature>
<dbReference type="InterPro" id="IPR001005">
    <property type="entry name" value="SANT/Myb"/>
</dbReference>
<feature type="compositionally biased region" description="Basic residues" evidence="7">
    <location>
        <begin position="168"/>
        <end position="180"/>
    </location>
</feature>
<evidence type="ECO:0000256" key="7">
    <source>
        <dbReference type="SAM" id="MobiDB-lite"/>
    </source>
</evidence>
<feature type="compositionally biased region" description="Polar residues" evidence="7">
    <location>
        <begin position="395"/>
        <end position="415"/>
    </location>
</feature>
<evidence type="ECO:0000256" key="1">
    <source>
        <dbReference type="ARBA" id="ARBA00004123"/>
    </source>
</evidence>
<keyword evidence="2" id="KW-0677">Repeat</keyword>
<feature type="domain" description="Myb-like" evidence="8">
    <location>
        <begin position="175"/>
        <end position="226"/>
    </location>
</feature>
<dbReference type="GO" id="GO:0000981">
    <property type="term" value="F:DNA-binding transcription factor activity, RNA polymerase II-specific"/>
    <property type="evidence" value="ECO:0007669"/>
    <property type="project" value="TreeGrafter"/>
</dbReference>
<name>A0AAQ3N9K1_VIGMU</name>
<evidence type="ECO:0000259" key="8">
    <source>
        <dbReference type="PROSITE" id="PS50090"/>
    </source>
</evidence>
<sequence>MHHTRNGNSRRRHLREEREKGEKASWSLFYELHFDSRHFSESIVSFCYKGLRIDFVWVWRYHVSCENFVWRGVEGFDLMIDFKIWVLFIFVYHCESLENFQFELGFWDVLMIDDFELLKHMAEVVKSEECCQENKQSTAASCSSVSEGSGSAIHKSPGICSPASTSPSHRRTTGPIRRAKGGWTAQEDETLRNAVAVFKGKSWKKIAEFFPDRSEVQCLHRWQKVLNPELVKGPWTQEEDDKIVELVTKYGPTKWSLIAQSLPGRIGKQCRERWHNHLNPEIKKDAWTLEEELALMNAHRIHGNKWAEIAKVLQGRTDNAIKNHWNSSLKKKLDFYLATGRLPPIPKSSPQVPVKDTIRRSASKSILVYSNKELNAAVETSSETTAISKLDDSGRNQFETSGTVREVGDSSSVPANESADSDCVECKPGSSNIDLSCSNSEQVSKANWAITYGPRPDNSGLNGNSTCEHCTNNGNMNTTRLIGTSLQESPTCGSLCYEPPQLHGSVPIDSLYLNYICQQNEFCSSPTLSPLGFFTPPRVKGDELCTETPESILKRAANTFPNTPSILRRRKTGFQALTSPSKVLKVDNDTRSSNETERTNDDSGSRHFSSSPASHGNVIDIPSNKTFNASPPYRLRSKRTGIVKSVEKQLEFAFDKEKNDDKRSNVMTEDCLHEKKLVAT</sequence>
<dbReference type="GO" id="GO:0005634">
    <property type="term" value="C:nucleus"/>
    <property type="evidence" value="ECO:0007669"/>
    <property type="project" value="UniProtKB-SubCell"/>
</dbReference>
<dbReference type="SUPFAM" id="SSF46689">
    <property type="entry name" value="Homeodomain-like"/>
    <property type="match status" value="2"/>
</dbReference>
<dbReference type="InterPro" id="IPR009057">
    <property type="entry name" value="Homeodomain-like_sf"/>
</dbReference>
<dbReference type="Gene3D" id="1.10.10.60">
    <property type="entry name" value="Homeodomain-like"/>
    <property type="match status" value="3"/>
</dbReference>
<dbReference type="InterPro" id="IPR017930">
    <property type="entry name" value="Myb_dom"/>
</dbReference>
<evidence type="ECO:0000256" key="3">
    <source>
        <dbReference type="ARBA" id="ARBA00023015"/>
    </source>
</evidence>
<proteinExistence type="predicted"/>
<dbReference type="SMART" id="SM00717">
    <property type="entry name" value="SANT"/>
    <property type="match status" value="3"/>
</dbReference>
<comment type="subcellular location">
    <subcellularLocation>
        <location evidence="1">Nucleus</location>
    </subcellularLocation>
</comment>
<dbReference type="Pfam" id="PF00249">
    <property type="entry name" value="Myb_DNA-binding"/>
    <property type="match status" value="3"/>
</dbReference>
<dbReference type="FunFam" id="1.10.10.60:FF:000016">
    <property type="entry name" value="Transcriptional activator Myb isoform A"/>
    <property type="match status" value="1"/>
</dbReference>
<dbReference type="EMBL" id="CP144695">
    <property type="protein sequence ID" value="WVZ05577.1"/>
    <property type="molecule type" value="Genomic_DNA"/>
</dbReference>
<dbReference type="PROSITE" id="PS51294">
    <property type="entry name" value="HTH_MYB"/>
    <property type="match status" value="3"/>
</dbReference>
<feature type="region of interest" description="Disordered" evidence="7">
    <location>
        <begin position="149"/>
        <end position="183"/>
    </location>
</feature>
<keyword evidence="3" id="KW-0805">Transcription regulation</keyword>
<feature type="domain" description="HTH myb-type" evidence="9">
    <location>
        <begin position="283"/>
        <end position="333"/>
    </location>
</feature>
<evidence type="ECO:0000313" key="10">
    <source>
        <dbReference type="EMBL" id="WVZ05577.1"/>
    </source>
</evidence>
<evidence type="ECO:0000256" key="2">
    <source>
        <dbReference type="ARBA" id="ARBA00022737"/>
    </source>
</evidence>
<evidence type="ECO:0000256" key="6">
    <source>
        <dbReference type="ARBA" id="ARBA00023242"/>
    </source>
</evidence>
<accession>A0AAQ3N9K1</accession>
<evidence type="ECO:0000256" key="5">
    <source>
        <dbReference type="ARBA" id="ARBA00023163"/>
    </source>
</evidence>
<keyword evidence="11" id="KW-1185">Reference proteome</keyword>
<dbReference type="FunFam" id="1.10.10.60:FF:000010">
    <property type="entry name" value="Transcriptional activator Myb isoform A"/>
    <property type="match status" value="1"/>
</dbReference>
<dbReference type="GO" id="GO:0000978">
    <property type="term" value="F:RNA polymerase II cis-regulatory region sequence-specific DNA binding"/>
    <property type="evidence" value="ECO:0007669"/>
    <property type="project" value="TreeGrafter"/>
</dbReference>
<dbReference type="FunFam" id="1.10.10.60:FF:000324">
    <property type="entry name" value="Transcription factor MYB3R-2"/>
    <property type="match status" value="1"/>
</dbReference>
<feature type="domain" description="Myb-like" evidence="8">
    <location>
        <begin position="227"/>
        <end position="278"/>
    </location>
</feature>
<dbReference type="CDD" id="cd00167">
    <property type="entry name" value="SANT"/>
    <property type="match status" value="3"/>
</dbReference>
<feature type="region of interest" description="Disordered" evidence="7">
    <location>
        <begin position="381"/>
        <end position="421"/>
    </location>
</feature>
<feature type="compositionally biased region" description="Basic and acidic residues" evidence="7">
    <location>
        <begin position="584"/>
        <end position="605"/>
    </location>
</feature>
<keyword evidence="5" id="KW-0804">Transcription</keyword>
<organism evidence="10 11">
    <name type="scientific">Vigna mungo</name>
    <name type="common">Black gram</name>
    <name type="synonym">Phaseolus mungo</name>
    <dbReference type="NCBI Taxonomy" id="3915"/>
    <lineage>
        <taxon>Eukaryota</taxon>
        <taxon>Viridiplantae</taxon>
        <taxon>Streptophyta</taxon>
        <taxon>Embryophyta</taxon>
        <taxon>Tracheophyta</taxon>
        <taxon>Spermatophyta</taxon>
        <taxon>Magnoliopsida</taxon>
        <taxon>eudicotyledons</taxon>
        <taxon>Gunneridae</taxon>
        <taxon>Pentapetalae</taxon>
        <taxon>rosids</taxon>
        <taxon>fabids</taxon>
        <taxon>Fabales</taxon>
        <taxon>Fabaceae</taxon>
        <taxon>Papilionoideae</taxon>
        <taxon>50 kb inversion clade</taxon>
        <taxon>NPAAA clade</taxon>
        <taxon>indigoferoid/millettioid clade</taxon>
        <taxon>Phaseoleae</taxon>
        <taxon>Vigna</taxon>
    </lineage>
</organism>
<gene>
    <name evidence="10" type="ORF">V8G54_018923</name>
</gene>
<dbReference type="AlphaFoldDB" id="A0AAQ3N9K1"/>